<feature type="non-terminal residue" evidence="1">
    <location>
        <position position="1"/>
    </location>
</feature>
<reference evidence="1 2" key="1">
    <citation type="submission" date="2019-03" db="EMBL/GenBank/DDBJ databases">
        <title>Single cell metagenomics reveals metabolic interactions within the superorganism composed of flagellate Streblomastix strix and complex community of Bacteroidetes bacteria on its surface.</title>
        <authorList>
            <person name="Treitli S.C."/>
            <person name="Kolisko M."/>
            <person name="Husnik F."/>
            <person name="Keeling P."/>
            <person name="Hampl V."/>
        </authorList>
    </citation>
    <scope>NUCLEOTIDE SEQUENCE [LARGE SCALE GENOMIC DNA]</scope>
    <source>
        <strain evidence="1">ST1C</strain>
    </source>
</reference>
<feature type="non-terminal residue" evidence="1">
    <location>
        <position position="169"/>
    </location>
</feature>
<proteinExistence type="predicted"/>
<sequence length="169" mass="20126">FWREHNFDLRIAYENLKINLEDIETDPYHHTTKDQDITLPTGEVNQEKDQDQEVIQDPEIMKAQEKLEQRWIRTIPDLKPEMSQGVEAEEHIEEEGIVIKEEDKTTKKKDTEKHRDIILIQNKPLTRRRILQTGTGHINLKTRIEEKVGMIIQMMTGQNAHRCRKTHQR</sequence>
<dbReference type="AlphaFoldDB" id="A0A5J4PVR1"/>
<evidence type="ECO:0000313" key="1">
    <source>
        <dbReference type="EMBL" id="KAA6312818.1"/>
    </source>
</evidence>
<accession>A0A5J4PVR1</accession>
<dbReference type="EMBL" id="SNRW01048608">
    <property type="protein sequence ID" value="KAA6312818.1"/>
    <property type="molecule type" value="Genomic_DNA"/>
</dbReference>
<gene>
    <name evidence="1" type="ORF">EZS28_055861</name>
</gene>
<organism evidence="1 2">
    <name type="scientific">Streblomastix strix</name>
    <dbReference type="NCBI Taxonomy" id="222440"/>
    <lineage>
        <taxon>Eukaryota</taxon>
        <taxon>Metamonada</taxon>
        <taxon>Preaxostyla</taxon>
        <taxon>Oxymonadida</taxon>
        <taxon>Streblomastigidae</taxon>
        <taxon>Streblomastix</taxon>
    </lineage>
</organism>
<name>A0A5J4PVR1_9EUKA</name>
<protein>
    <submittedName>
        <fullName evidence="1">Uncharacterized protein</fullName>
    </submittedName>
</protein>
<comment type="caution">
    <text evidence="1">The sequence shown here is derived from an EMBL/GenBank/DDBJ whole genome shotgun (WGS) entry which is preliminary data.</text>
</comment>
<evidence type="ECO:0000313" key="2">
    <source>
        <dbReference type="Proteomes" id="UP000324800"/>
    </source>
</evidence>
<dbReference type="Proteomes" id="UP000324800">
    <property type="component" value="Unassembled WGS sequence"/>
</dbReference>